<organism evidence="2 3">
    <name type="scientific">Carnegiea gigantea</name>
    <dbReference type="NCBI Taxonomy" id="171969"/>
    <lineage>
        <taxon>Eukaryota</taxon>
        <taxon>Viridiplantae</taxon>
        <taxon>Streptophyta</taxon>
        <taxon>Embryophyta</taxon>
        <taxon>Tracheophyta</taxon>
        <taxon>Spermatophyta</taxon>
        <taxon>Magnoliopsida</taxon>
        <taxon>eudicotyledons</taxon>
        <taxon>Gunneridae</taxon>
        <taxon>Pentapetalae</taxon>
        <taxon>Caryophyllales</taxon>
        <taxon>Cactineae</taxon>
        <taxon>Cactaceae</taxon>
        <taxon>Cactoideae</taxon>
        <taxon>Echinocereeae</taxon>
        <taxon>Carnegiea</taxon>
    </lineage>
</organism>
<dbReference type="Proteomes" id="UP001153076">
    <property type="component" value="Unassembled WGS sequence"/>
</dbReference>
<evidence type="ECO:0000313" key="2">
    <source>
        <dbReference type="EMBL" id="KAJ8440109.1"/>
    </source>
</evidence>
<evidence type="ECO:0000313" key="3">
    <source>
        <dbReference type="Proteomes" id="UP001153076"/>
    </source>
</evidence>
<keyword evidence="3" id="KW-1185">Reference proteome</keyword>
<reference evidence="2" key="1">
    <citation type="submission" date="2022-04" db="EMBL/GenBank/DDBJ databases">
        <title>Carnegiea gigantea Genome sequencing and assembly v2.</title>
        <authorList>
            <person name="Copetti D."/>
            <person name="Sanderson M.J."/>
            <person name="Burquez A."/>
            <person name="Wojciechowski M.F."/>
        </authorList>
    </citation>
    <scope>NUCLEOTIDE SEQUENCE</scope>
    <source>
        <strain evidence="2">SGP5-SGP5p</strain>
        <tissue evidence="2">Aerial part</tissue>
    </source>
</reference>
<evidence type="ECO:0000256" key="1">
    <source>
        <dbReference type="SAM" id="MobiDB-lite"/>
    </source>
</evidence>
<proteinExistence type="predicted"/>
<dbReference type="EMBL" id="JAKOGI010000198">
    <property type="protein sequence ID" value="KAJ8440109.1"/>
    <property type="molecule type" value="Genomic_DNA"/>
</dbReference>
<protein>
    <submittedName>
        <fullName evidence="2">Uncharacterized protein</fullName>
    </submittedName>
</protein>
<feature type="region of interest" description="Disordered" evidence="1">
    <location>
        <begin position="44"/>
        <end position="68"/>
    </location>
</feature>
<accession>A0A9Q1KBX6</accession>
<gene>
    <name evidence="2" type="ORF">Cgig2_026460</name>
</gene>
<sequence>MVQATFYTILLNATLEGLRWTTFESWLNVSKRALLEAQLRERIPLESGPGPMGGQEESSGSNDPRPPSNDEYSWSFFIARSFRKKNLLMAFPDFFSTEQTAHYVRATFLWFLREDSHPLRPLYEDYHGLCPYFTLNMAKESAQDFCIPEMTQAIFYAMNAVELGVTSEVTGGTMASILKSLSWDILESCFISVFNTPFNPSSSSQERRMAKTKTITWLRSPNELLAEGTSEGNPRSSSDSHRSSVEVELIPPAPALP</sequence>
<dbReference type="AlphaFoldDB" id="A0A9Q1KBX6"/>
<name>A0A9Q1KBX6_9CARY</name>
<feature type="region of interest" description="Disordered" evidence="1">
    <location>
        <begin position="220"/>
        <end position="257"/>
    </location>
</feature>
<comment type="caution">
    <text evidence="2">The sequence shown here is derived from an EMBL/GenBank/DDBJ whole genome shotgun (WGS) entry which is preliminary data.</text>
</comment>